<name>A0AAW1WZZ0_RUBAR</name>
<sequence length="101" mass="11591">MIAFVQSPTFAFMVRYLQIKSTTWLFVLSMLRIYTLQIATLLDQHHGVAIRSGHRCAQPLHRYLGVGASARASLYFYNTREDVDAFIHALNDTVTFFNSFT</sequence>
<keyword evidence="1" id="KW-0663">Pyridoxal phosphate</keyword>
<dbReference type="PANTHER" id="PTHR43586:SF8">
    <property type="entry name" value="CYSTEINE DESULFURASE 1, CHLOROPLASTIC"/>
    <property type="match status" value="1"/>
</dbReference>
<protein>
    <recommendedName>
        <fullName evidence="2">Aminotransferase class V domain-containing protein</fullName>
    </recommendedName>
</protein>
<dbReference type="AlphaFoldDB" id="A0AAW1WZZ0"/>
<dbReference type="Pfam" id="PF00266">
    <property type="entry name" value="Aminotran_5"/>
    <property type="match status" value="1"/>
</dbReference>
<evidence type="ECO:0000256" key="1">
    <source>
        <dbReference type="ARBA" id="ARBA00022898"/>
    </source>
</evidence>
<evidence type="ECO:0000313" key="3">
    <source>
        <dbReference type="EMBL" id="KAK9929306.1"/>
    </source>
</evidence>
<dbReference type="SUPFAM" id="SSF53383">
    <property type="entry name" value="PLP-dependent transferases"/>
    <property type="match status" value="1"/>
</dbReference>
<evidence type="ECO:0000313" key="4">
    <source>
        <dbReference type="Proteomes" id="UP001457282"/>
    </source>
</evidence>
<dbReference type="Proteomes" id="UP001457282">
    <property type="component" value="Unassembled WGS sequence"/>
</dbReference>
<dbReference type="InterPro" id="IPR000192">
    <property type="entry name" value="Aminotrans_V_dom"/>
</dbReference>
<accession>A0AAW1WZZ0</accession>
<dbReference type="InterPro" id="IPR015422">
    <property type="entry name" value="PyrdxlP-dep_Trfase_small"/>
</dbReference>
<dbReference type="EMBL" id="JBEDUW010000005">
    <property type="protein sequence ID" value="KAK9929306.1"/>
    <property type="molecule type" value="Genomic_DNA"/>
</dbReference>
<keyword evidence="4" id="KW-1185">Reference proteome</keyword>
<proteinExistence type="predicted"/>
<evidence type="ECO:0000259" key="2">
    <source>
        <dbReference type="Pfam" id="PF00266"/>
    </source>
</evidence>
<dbReference type="PANTHER" id="PTHR43586">
    <property type="entry name" value="CYSTEINE DESULFURASE"/>
    <property type="match status" value="1"/>
</dbReference>
<organism evidence="3 4">
    <name type="scientific">Rubus argutus</name>
    <name type="common">Southern blackberry</name>
    <dbReference type="NCBI Taxonomy" id="59490"/>
    <lineage>
        <taxon>Eukaryota</taxon>
        <taxon>Viridiplantae</taxon>
        <taxon>Streptophyta</taxon>
        <taxon>Embryophyta</taxon>
        <taxon>Tracheophyta</taxon>
        <taxon>Spermatophyta</taxon>
        <taxon>Magnoliopsida</taxon>
        <taxon>eudicotyledons</taxon>
        <taxon>Gunneridae</taxon>
        <taxon>Pentapetalae</taxon>
        <taxon>rosids</taxon>
        <taxon>fabids</taxon>
        <taxon>Rosales</taxon>
        <taxon>Rosaceae</taxon>
        <taxon>Rosoideae</taxon>
        <taxon>Rosoideae incertae sedis</taxon>
        <taxon>Rubus</taxon>
    </lineage>
</organism>
<dbReference type="Gene3D" id="3.90.1150.10">
    <property type="entry name" value="Aspartate Aminotransferase, domain 1"/>
    <property type="match status" value="1"/>
</dbReference>
<gene>
    <name evidence="3" type="ORF">M0R45_026409</name>
</gene>
<comment type="caution">
    <text evidence="3">The sequence shown here is derived from an EMBL/GenBank/DDBJ whole genome shotgun (WGS) entry which is preliminary data.</text>
</comment>
<dbReference type="InterPro" id="IPR015424">
    <property type="entry name" value="PyrdxlP-dep_Trfase"/>
</dbReference>
<feature type="domain" description="Aminotransferase class V" evidence="2">
    <location>
        <begin position="32"/>
        <end position="86"/>
    </location>
</feature>
<reference evidence="3 4" key="1">
    <citation type="journal article" date="2023" name="G3 (Bethesda)">
        <title>A chromosome-length genome assembly and annotation of blackberry (Rubus argutus, cv. 'Hillquist').</title>
        <authorList>
            <person name="Bruna T."/>
            <person name="Aryal R."/>
            <person name="Dudchenko O."/>
            <person name="Sargent D.J."/>
            <person name="Mead D."/>
            <person name="Buti M."/>
            <person name="Cavallini A."/>
            <person name="Hytonen T."/>
            <person name="Andres J."/>
            <person name="Pham M."/>
            <person name="Weisz D."/>
            <person name="Mascagni F."/>
            <person name="Usai G."/>
            <person name="Natali L."/>
            <person name="Bassil N."/>
            <person name="Fernandez G.E."/>
            <person name="Lomsadze A."/>
            <person name="Armour M."/>
            <person name="Olukolu B."/>
            <person name="Poorten T."/>
            <person name="Britton C."/>
            <person name="Davik J."/>
            <person name="Ashrafi H."/>
            <person name="Aiden E.L."/>
            <person name="Borodovsky M."/>
            <person name="Worthington M."/>
        </authorList>
    </citation>
    <scope>NUCLEOTIDE SEQUENCE [LARGE SCALE GENOMIC DNA]</scope>
    <source>
        <strain evidence="3">PI 553951</strain>
    </source>
</reference>